<dbReference type="InterPro" id="IPR013686">
    <property type="entry name" value="Polypept-transport_assoc_ShlB"/>
</dbReference>
<dbReference type="Gene3D" id="2.40.160.50">
    <property type="entry name" value="membrane protein fhac: a member of the omp85/tpsb transporter family"/>
    <property type="match status" value="1"/>
</dbReference>
<evidence type="ECO:0000256" key="1">
    <source>
        <dbReference type="ARBA" id="ARBA00022452"/>
    </source>
</evidence>
<keyword evidence="3" id="KW-0998">Cell outer membrane</keyword>
<keyword evidence="8" id="KW-1185">Reference proteome</keyword>
<accession>A0A5E4XKD0</accession>
<keyword evidence="1" id="KW-0472">Membrane</keyword>
<dbReference type="GO" id="GO:0098046">
    <property type="term" value="C:type V protein secretion system complex"/>
    <property type="evidence" value="ECO:0007669"/>
    <property type="project" value="TreeGrafter"/>
</dbReference>
<dbReference type="RefSeq" id="WP_241014060.1">
    <property type="nucleotide sequence ID" value="NZ_CABPSC010000018.1"/>
</dbReference>
<dbReference type="GO" id="GO:0046819">
    <property type="term" value="P:protein secretion by the type V secretion system"/>
    <property type="evidence" value="ECO:0007669"/>
    <property type="project" value="TreeGrafter"/>
</dbReference>
<evidence type="ECO:0000313" key="7">
    <source>
        <dbReference type="EMBL" id="VVE36568.1"/>
    </source>
</evidence>
<dbReference type="Proteomes" id="UP000367825">
    <property type="component" value="Unassembled WGS sequence"/>
</dbReference>
<feature type="signal peptide" evidence="4">
    <location>
        <begin position="1"/>
        <end position="31"/>
    </location>
</feature>
<evidence type="ECO:0000259" key="5">
    <source>
        <dbReference type="Pfam" id="PF03865"/>
    </source>
</evidence>
<evidence type="ECO:0000259" key="6">
    <source>
        <dbReference type="Pfam" id="PF08479"/>
    </source>
</evidence>
<feature type="domain" description="Polypeptide-transport-associated ShlB-type" evidence="6">
    <location>
        <begin position="86"/>
        <end position="159"/>
    </location>
</feature>
<sequence>MRLMKTSRPWLRWAAVCAVTLGGAVHGVATAQETGPDAPAKPVAATLPADGVARKGDKADKAKEANKAEEANKAGKAAEVAGKRVNINEYVVRGNTVLDVRTIEKAVTPYLGPERTLADIEAARDALLAAYQAKGYQSVYVGLPEQQVTGGVVYLKVSETRLGRLRVVGSEYHSPHEVRERVPSLAEGKVPDFSAAQAELTALNRTGDQQVVPLVKQGAVPGTMDVDLKVEDTNPWRASLSVNNDRSADTKPLRMLASLGYDNLWQLGHRVSMSFFGAPQDFRQSKVWSGSYVAPLGSSPWTLELNGYTSDSNVATTGGTTVLGKGHAIGVKTTYTVPDTGSWYHAFSLGVDFKDNTETTRFGTAGDVVPLKYAPITVGYSGFYQSDQWQLGLNTSIVTGTSSLFGYGSSPAQFDAKRYKASPSFTLLRADANGAYTFGGGWQLAARIATQMTDSPLVSNEQLAGGGMNSVRGYLSAEATGDYGVVGSVEWRTPPIPLLGPLVSNWRAYAFFDGARLGLRDPLPEQTSRFSLASVGVGTSLRLTSHVTGRFDAAYPLTNGPRTQRYKPRLNFSVTATY</sequence>
<organism evidence="7 8">
    <name type="scientific">Pandoraea nosoerga</name>
    <dbReference type="NCBI Taxonomy" id="2508296"/>
    <lineage>
        <taxon>Bacteria</taxon>
        <taxon>Pseudomonadati</taxon>
        <taxon>Pseudomonadota</taxon>
        <taxon>Betaproteobacteria</taxon>
        <taxon>Burkholderiales</taxon>
        <taxon>Burkholderiaceae</taxon>
        <taxon>Pandoraea</taxon>
    </lineage>
</organism>
<reference evidence="7 8" key="1">
    <citation type="submission" date="2019-08" db="EMBL/GenBank/DDBJ databases">
        <authorList>
            <person name="Peeters C."/>
        </authorList>
    </citation>
    <scope>NUCLEOTIDE SEQUENCE [LARGE SCALE GENOMIC DNA]</scope>
    <source>
        <strain evidence="7 8">LMG 31109</strain>
    </source>
</reference>
<gene>
    <name evidence="7" type="ORF">PNO31109_03927</name>
</gene>
<dbReference type="Gene3D" id="3.10.20.310">
    <property type="entry name" value="membrane protein fhac"/>
    <property type="match status" value="1"/>
</dbReference>
<evidence type="ECO:0000313" key="8">
    <source>
        <dbReference type="Proteomes" id="UP000367825"/>
    </source>
</evidence>
<name>A0A5E4XKD0_9BURK</name>
<dbReference type="InterPro" id="IPR051544">
    <property type="entry name" value="TPS_OM_transporter"/>
</dbReference>
<dbReference type="Pfam" id="PF08479">
    <property type="entry name" value="POTRA_2"/>
    <property type="match status" value="1"/>
</dbReference>
<dbReference type="PANTHER" id="PTHR34597">
    <property type="entry name" value="SLR1661 PROTEIN"/>
    <property type="match status" value="1"/>
</dbReference>
<dbReference type="EMBL" id="CABPSC010000018">
    <property type="protein sequence ID" value="VVE36568.1"/>
    <property type="molecule type" value="Genomic_DNA"/>
</dbReference>
<proteinExistence type="predicted"/>
<keyword evidence="1" id="KW-1134">Transmembrane beta strand</keyword>
<evidence type="ECO:0000256" key="4">
    <source>
        <dbReference type="SAM" id="SignalP"/>
    </source>
</evidence>
<dbReference type="PANTHER" id="PTHR34597:SF6">
    <property type="entry name" value="BLR6126 PROTEIN"/>
    <property type="match status" value="1"/>
</dbReference>
<dbReference type="InterPro" id="IPR005565">
    <property type="entry name" value="Hemolysn_activator_HlyB_C"/>
</dbReference>
<keyword evidence="4" id="KW-0732">Signal</keyword>
<evidence type="ECO:0000256" key="2">
    <source>
        <dbReference type="ARBA" id="ARBA00022692"/>
    </source>
</evidence>
<evidence type="ECO:0000256" key="3">
    <source>
        <dbReference type="ARBA" id="ARBA00023237"/>
    </source>
</evidence>
<dbReference type="AlphaFoldDB" id="A0A5E4XKD0"/>
<dbReference type="GO" id="GO:0008320">
    <property type="term" value="F:protein transmembrane transporter activity"/>
    <property type="evidence" value="ECO:0007669"/>
    <property type="project" value="TreeGrafter"/>
</dbReference>
<protein>
    <submittedName>
        <fullName evidence="7">Membrane protein</fullName>
    </submittedName>
</protein>
<feature type="chain" id="PRO_5022778828" evidence="4">
    <location>
        <begin position="32"/>
        <end position="578"/>
    </location>
</feature>
<keyword evidence="2" id="KW-0812">Transmembrane</keyword>
<dbReference type="Pfam" id="PF03865">
    <property type="entry name" value="ShlB"/>
    <property type="match status" value="1"/>
</dbReference>
<feature type="domain" description="Haemolysin activator HlyB C-terminal" evidence="5">
    <location>
        <begin position="222"/>
        <end position="540"/>
    </location>
</feature>